<dbReference type="KEGG" id="teq:TEQUI_1439"/>
<keyword evidence="2" id="KW-0472">Membrane</keyword>
<comment type="subcellular location">
    <subcellularLocation>
        <location evidence="2">Cell membrane</location>
        <topology evidence="2">Lipid-anchor</topology>
    </subcellularLocation>
</comment>
<dbReference type="NCBIfam" id="TIGR01845">
    <property type="entry name" value="outer_NodT"/>
    <property type="match status" value="1"/>
</dbReference>
<comment type="similarity">
    <text evidence="1 2">Belongs to the outer membrane factor (OMF) (TC 1.B.17) family.</text>
</comment>
<protein>
    <submittedName>
        <fullName evidence="4">RND efflux system, outer membrane lipoprotein CmeC</fullName>
    </submittedName>
</protein>
<dbReference type="Proteomes" id="UP000007472">
    <property type="component" value="Chromosome"/>
</dbReference>
<evidence type="ECO:0000313" key="5">
    <source>
        <dbReference type="Proteomes" id="UP000007472"/>
    </source>
</evidence>
<dbReference type="PROSITE" id="PS51257">
    <property type="entry name" value="PROKAR_LIPOPROTEIN"/>
    <property type="match status" value="1"/>
</dbReference>
<keyword evidence="3" id="KW-0175">Coiled coil</keyword>
<dbReference type="PANTHER" id="PTHR30203">
    <property type="entry name" value="OUTER MEMBRANE CATION EFFLUX PROTEIN"/>
    <property type="match status" value="1"/>
</dbReference>
<gene>
    <name evidence="4" type="ordered locus">TEQUI_1439</name>
</gene>
<keyword evidence="2" id="KW-1134">Transmembrane beta strand</keyword>
<sequence>MKFIRLSIIASTAFLTACNFAPKYETPDISLPDTFNNNSTNQVSVANLKWESFFVDQTLKKLVQLALENNHDLKQASLNVLAAQSQYGISVSELIPKVGASFRQNVSEVPRAGIQRTYIVGLGINNFEIDFWGKIRNQNESALQKYFATESAQKAAQINLIAAVANTYFAYAVLSENEKIIRDILNSYNTTYNLIKQKFSVGLASQLELNQAQSSVLTAQSKLEETLKNKALTYNALQLMTGISFKDVLNLNNQTNVFNKKIVQDLPPGLPSSLLTRRPDIIASEHNLKSTYADIGAARAAFFPSISLTGLFGLVSGDLNKLFTPNHETWNFTPTVTLPIFAAGALKNAKDLATVRKEIAVVNYEKTVYTAFKEVNDALITIESSENQLKNSSEQAKLMEQNSKLAFMRYEAGIDNFLQVQQAQLGVLNSKQAYLNSLLQSLQAKVNLYKALGGGWEQSTK</sequence>
<name>A0A654KIR8_TAYEM</name>
<evidence type="ECO:0000256" key="2">
    <source>
        <dbReference type="RuleBase" id="RU362097"/>
    </source>
</evidence>
<evidence type="ECO:0000313" key="4">
    <source>
        <dbReference type="EMBL" id="ADU92353.1"/>
    </source>
</evidence>
<dbReference type="EMBL" id="CP002456">
    <property type="protein sequence ID" value="ADU92353.1"/>
    <property type="molecule type" value="Genomic_DNA"/>
</dbReference>
<proteinExistence type="inferred from homology"/>
<dbReference type="PANTHER" id="PTHR30203:SF33">
    <property type="entry name" value="BLR4455 PROTEIN"/>
    <property type="match status" value="1"/>
</dbReference>
<dbReference type="InterPro" id="IPR003423">
    <property type="entry name" value="OMP_efflux"/>
</dbReference>
<accession>A0A654KIR8</accession>
<feature type="coiled-coil region" evidence="3">
    <location>
        <begin position="375"/>
        <end position="402"/>
    </location>
</feature>
<evidence type="ECO:0000256" key="1">
    <source>
        <dbReference type="ARBA" id="ARBA00007613"/>
    </source>
</evidence>
<dbReference type="Pfam" id="PF02321">
    <property type="entry name" value="OEP"/>
    <property type="match status" value="2"/>
</dbReference>
<dbReference type="GO" id="GO:0005886">
    <property type="term" value="C:plasma membrane"/>
    <property type="evidence" value="ECO:0007669"/>
    <property type="project" value="UniProtKB-SubCell"/>
</dbReference>
<dbReference type="GO" id="GO:0015562">
    <property type="term" value="F:efflux transmembrane transporter activity"/>
    <property type="evidence" value="ECO:0007669"/>
    <property type="project" value="InterPro"/>
</dbReference>
<evidence type="ECO:0000256" key="3">
    <source>
        <dbReference type="SAM" id="Coils"/>
    </source>
</evidence>
<reference evidence="4 5" key="1">
    <citation type="journal article" date="2011" name="J. Bacteriol.">
        <title>Genome sequence of Taylorella equigenitalis MCE9, the causative agent of contagious equine metritis.</title>
        <authorList>
            <person name="Hebert L."/>
            <person name="Moumen B."/>
            <person name="Duquesne F."/>
            <person name="Breuil M.F."/>
            <person name="Laugier C."/>
            <person name="Batto J.M."/>
            <person name="Renault P."/>
            <person name="Petry S."/>
        </authorList>
    </citation>
    <scope>NUCLEOTIDE SEQUENCE [LARGE SCALE GENOMIC DNA]</scope>
    <source>
        <strain evidence="4 5">MCE9</strain>
    </source>
</reference>
<dbReference type="InterPro" id="IPR010131">
    <property type="entry name" value="MdtP/NodT-like"/>
</dbReference>
<organism evidence="4 5">
    <name type="scientific">Taylorella equigenitalis (strain MCE9)</name>
    <dbReference type="NCBI Taxonomy" id="937774"/>
    <lineage>
        <taxon>Bacteria</taxon>
        <taxon>Pseudomonadati</taxon>
        <taxon>Pseudomonadota</taxon>
        <taxon>Betaproteobacteria</taxon>
        <taxon>Burkholderiales</taxon>
        <taxon>Alcaligenaceae</taxon>
        <taxon>Taylorella</taxon>
    </lineage>
</organism>
<dbReference type="Gene3D" id="2.20.200.10">
    <property type="entry name" value="Outer membrane efflux proteins (OEP)"/>
    <property type="match status" value="1"/>
</dbReference>
<keyword evidence="2 4" id="KW-0449">Lipoprotein</keyword>
<dbReference type="AlphaFoldDB" id="A0A654KIR8"/>
<keyword evidence="2" id="KW-0564">Palmitate</keyword>
<dbReference type="SUPFAM" id="SSF56954">
    <property type="entry name" value="Outer membrane efflux proteins (OEP)"/>
    <property type="match status" value="1"/>
</dbReference>
<keyword evidence="2" id="KW-0812">Transmembrane</keyword>
<dbReference type="Gene3D" id="1.20.1600.10">
    <property type="entry name" value="Outer membrane efflux proteins (OEP)"/>
    <property type="match status" value="1"/>
</dbReference>